<evidence type="ECO:0000313" key="2">
    <source>
        <dbReference type="Proteomes" id="UP000494106"/>
    </source>
</evidence>
<dbReference type="EMBL" id="CADEBC010000500">
    <property type="protein sequence ID" value="CAB3238872.1"/>
    <property type="molecule type" value="Genomic_DNA"/>
</dbReference>
<organism evidence="1 2">
    <name type="scientific">Arctia plantaginis</name>
    <name type="common">Wood tiger moth</name>
    <name type="synonym">Phalaena plantaginis</name>
    <dbReference type="NCBI Taxonomy" id="874455"/>
    <lineage>
        <taxon>Eukaryota</taxon>
        <taxon>Metazoa</taxon>
        <taxon>Ecdysozoa</taxon>
        <taxon>Arthropoda</taxon>
        <taxon>Hexapoda</taxon>
        <taxon>Insecta</taxon>
        <taxon>Pterygota</taxon>
        <taxon>Neoptera</taxon>
        <taxon>Endopterygota</taxon>
        <taxon>Lepidoptera</taxon>
        <taxon>Glossata</taxon>
        <taxon>Ditrysia</taxon>
        <taxon>Noctuoidea</taxon>
        <taxon>Erebidae</taxon>
        <taxon>Arctiinae</taxon>
        <taxon>Arctia</taxon>
    </lineage>
</organism>
<gene>
    <name evidence="1" type="ORF">APLA_LOCUS7613</name>
</gene>
<evidence type="ECO:0000313" key="1">
    <source>
        <dbReference type="EMBL" id="CAB3238872.1"/>
    </source>
</evidence>
<keyword evidence="2" id="KW-1185">Reference proteome</keyword>
<protein>
    <submittedName>
        <fullName evidence="1">Uncharacterized protein</fullName>
    </submittedName>
</protein>
<dbReference type="AlphaFoldDB" id="A0A8S1A117"/>
<accession>A0A8S1A117</accession>
<dbReference type="OrthoDB" id="7367953at2759"/>
<reference evidence="1 2" key="1">
    <citation type="submission" date="2020-04" db="EMBL/GenBank/DDBJ databases">
        <authorList>
            <person name="Wallbank WR R."/>
            <person name="Pardo Diaz C."/>
            <person name="Kozak K."/>
            <person name="Martin S."/>
            <person name="Jiggins C."/>
            <person name="Moest M."/>
            <person name="Warren A I."/>
            <person name="Byers J.R.P. K."/>
            <person name="Montejo-Kovacevich G."/>
            <person name="Yen C E."/>
        </authorList>
    </citation>
    <scope>NUCLEOTIDE SEQUENCE [LARGE SCALE GENOMIC DNA]</scope>
</reference>
<dbReference type="Proteomes" id="UP000494106">
    <property type="component" value="Unassembled WGS sequence"/>
</dbReference>
<name>A0A8S1A117_ARCPL</name>
<proteinExistence type="predicted"/>
<comment type="caution">
    <text evidence="1">The sequence shown here is derived from an EMBL/GenBank/DDBJ whole genome shotgun (WGS) entry which is preliminary data.</text>
</comment>
<sequence length="145" mass="16372">MDTLVVMRKPLRNKSTLTTKSRLCYRSNSFASDSQNLPPAAGVATGGIQGSQNPKICFVKLYNECLRHASHQPYNQFSCSPSHMKKHCNTPTKQISNESMVTCYKESACGLRTLQDYNNVQISAPIRTPQVDLMLEVDYNTNFYR</sequence>